<protein>
    <recommendedName>
        <fullName evidence="3">Rna-directed dna polymerase from mobile element jockey-like</fullName>
    </recommendedName>
</protein>
<name>A0A2I0U2N9_LIMLA</name>
<reference evidence="2" key="2">
    <citation type="submission" date="2017-12" db="EMBL/GenBank/DDBJ databases">
        <title>Genome sequence of the Bar-tailed Godwit (Limosa lapponica baueri).</title>
        <authorList>
            <person name="Lima N.C.B."/>
            <person name="Parody-Merino A.M."/>
            <person name="Battley P.F."/>
            <person name="Fidler A.E."/>
            <person name="Prosdocimi F."/>
        </authorList>
    </citation>
    <scope>NUCLEOTIDE SEQUENCE [LARGE SCALE GENOMIC DNA]</scope>
</reference>
<evidence type="ECO:0008006" key="3">
    <source>
        <dbReference type="Google" id="ProtNLM"/>
    </source>
</evidence>
<dbReference type="Proteomes" id="UP000233556">
    <property type="component" value="Unassembled WGS sequence"/>
</dbReference>
<evidence type="ECO:0000313" key="1">
    <source>
        <dbReference type="EMBL" id="PKU40354.1"/>
    </source>
</evidence>
<keyword evidence="2" id="KW-1185">Reference proteome</keyword>
<reference evidence="2" key="1">
    <citation type="submission" date="2017-11" db="EMBL/GenBank/DDBJ databases">
        <authorList>
            <person name="Lima N.C."/>
            <person name="Parody-Merino A.M."/>
            <person name="Battley P.F."/>
            <person name="Fidler A.E."/>
            <person name="Prosdocimi F."/>
        </authorList>
    </citation>
    <scope>NUCLEOTIDE SEQUENCE [LARGE SCALE GENOMIC DNA]</scope>
</reference>
<dbReference type="EMBL" id="KZ506288">
    <property type="protein sequence ID" value="PKU40354.1"/>
    <property type="molecule type" value="Genomic_DNA"/>
</dbReference>
<dbReference type="AlphaFoldDB" id="A0A2I0U2N9"/>
<gene>
    <name evidence="1" type="ORF">llap_9340</name>
</gene>
<proteinExistence type="predicted"/>
<organism evidence="1 2">
    <name type="scientific">Limosa lapponica baueri</name>
    <dbReference type="NCBI Taxonomy" id="1758121"/>
    <lineage>
        <taxon>Eukaryota</taxon>
        <taxon>Metazoa</taxon>
        <taxon>Chordata</taxon>
        <taxon>Craniata</taxon>
        <taxon>Vertebrata</taxon>
        <taxon>Euteleostomi</taxon>
        <taxon>Archelosauria</taxon>
        <taxon>Archosauria</taxon>
        <taxon>Dinosauria</taxon>
        <taxon>Saurischia</taxon>
        <taxon>Theropoda</taxon>
        <taxon>Coelurosauria</taxon>
        <taxon>Aves</taxon>
        <taxon>Neognathae</taxon>
        <taxon>Neoaves</taxon>
        <taxon>Charadriiformes</taxon>
        <taxon>Scolopacidae</taxon>
        <taxon>Limosa</taxon>
    </lineage>
</organism>
<accession>A0A2I0U2N9</accession>
<sequence length="233" mass="25863">MFMVEEIPTLQYVEDSTGGGTCAPKEAAAHGEPMLELHWSSTCQELRPMERSPYRSRLLACDKSQNMTRFLQAMVRETSIRKGEGRKALQRDLDRLDQWAKVHCMSFNKAKCQILHLGHNNPRQLYRLGEEWLESCLAAKDLGVLVKSHLSMSQQCAQVAKKACILATIKNSVLLMLSVMLLGMGYPFGQLGSAVLAVSPANSLATPSLLTDFLIFTANKDSSISKQFGVDLK</sequence>
<dbReference type="PANTHER" id="PTHR33332">
    <property type="entry name" value="REVERSE TRANSCRIPTASE DOMAIN-CONTAINING PROTEIN"/>
    <property type="match status" value="1"/>
</dbReference>
<evidence type="ECO:0000313" key="2">
    <source>
        <dbReference type="Proteomes" id="UP000233556"/>
    </source>
</evidence>